<evidence type="ECO:0000256" key="1">
    <source>
        <dbReference type="ARBA" id="ARBA00022485"/>
    </source>
</evidence>
<dbReference type="KEGG" id="dej:AWY79_06020"/>
<dbReference type="SFLD" id="SFLDS00029">
    <property type="entry name" value="Radical_SAM"/>
    <property type="match status" value="1"/>
</dbReference>
<proteinExistence type="predicted"/>
<evidence type="ECO:0000256" key="3">
    <source>
        <dbReference type="ARBA" id="ARBA00022723"/>
    </source>
</evidence>
<dbReference type="InterPro" id="IPR016431">
    <property type="entry name" value="Pyrv-formate_lyase-activ_prd"/>
</dbReference>
<dbReference type="GO" id="GO:0016829">
    <property type="term" value="F:lyase activity"/>
    <property type="evidence" value="ECO:0007669"/>
    <property type="project" value="UniProtKB-KW"/>
</dbReference>
<reference evidence="8 10" key="1">
    <citation type="journal article" date="2016" name="Front. Microbiol.">
        <title>Genome Sequence of the Piezophilic, Mesophilic Sulfate-Reducing Bacterium Desulfovibrio indicus J2T.</title>
        <authorList>
            <person name="Cao J."/>
            <person name="Maignien L."/>
            <person name="Shao Z."/>
            <person name="Alain K."/>
            <person name="Jebbar M."/>
        </authorList>
    </citation>
    <scope>NUCLEOTIDE SEQUENCE [LARGE SCALE GENOMIC DNA]</scope>
    <source>
        <strain evidence="8 10">J2</strain>
    </source>
</reference>
<dbReference type="InterPro" id="IPR013785">
    <property type="entry name" value="Aldolase_TIM"/>
</dbReference>
<feature type="binding site" evidence="6">
    <location>
        <position position="89"/>
    </location>
    <ligand>
        <name>[4Fe-4S] cluster</name>
        <dbReference type="ChEBI" id="CHEBI:49883"/>
        <note>4Fe-4S-S-AdoMet</note>
    </ligand>
</feature>
<dbReference type="EMBL" id="CP014206">
    <property type="protein sequence ID" value="AMK10696.1"/>
    <property type="molecule type" value="Genomic_DNA"/>
</dbReference>
<evidence type="ECO:0000313" key="10">
    <source>
        <dbReference type="Proteomes" id="UP000055611"/>
    </source>
</evidence>
<dbReference type="OrthoDB" id="9778883at2"/>
<dbReference type="GO" id="GO:0051539">
    <property type="term" value="F:4 iron, 4 sulfur cluster binding"/>
    <property type="evidence" value="ECO:0007669"/>
    <property type="project" value="UniProtKB-KW"/>
</dbReference>
<evidence type="ECO:0000256" key="5">
    <source>
        <dbReference type="ARBA" id="ARBA00023014"/>
    </source>
</evidence>
<gene>
    <name evidence="8" type="ORF">AWY79_06020</name>
    <name evidence="9" type="ORF">EDC59_10175</name>
</gene>
<dbReference type="Gene3D" id="3.20.20.70">
    <property type="entry name" value="Aldolase class I"/>
    <property type="match status" value="1"/>
</dbReference>
<evidence type="ECO:0000313" key="8">
    <source>
        <dbReference type="EMBL" id="AMK10696.1"/>
    </source>
</evidence>
<dbReference type="GO" id="GO:0046872">
    <property type="term" value="F:metal ion binding"/>
    <property type="evidence" value="ECO:0007669"/>
    <property type="project" value="UniProtKB-KW"/>
</dbReference>
<dbReference type="InterPro" id="IPR027596">
    <property type="entry name" value="AmmeMemoSam_rS"/>
</dbReference>
<dbReference type="InterPro" id="IPR058240">
    <property type="entry name" value="rSAM_sf"/>
</dbReference>
<keyword evidence="1" id="KW-0004">4Fe-4S</keyword>
<reference evidence="9 11" key="2">
    <citation type="submission" date="2019-03" db="EMBL/GenBank/DDBJ databases">
        <title>Genomic Encyclopedia of Type Strains, Phase IV (KMG-IV): sequencing the most valuable type-strain genomes for metagenomic binning, comparative biology and taxonomic classification.</title>
        <authorList>
            <person name="Goeker M."/>
        </authorList>
    </citation>
    <scope>NUCLEOTIDE SEQUENCE [LARGE SCALE GENOMIC DNA]</scope>
    <source>
        <strain evidence="9 11">DSM 101483</strain>
    </source>
</reference>
<dbReference type="InterPro" id="IPR007197">
    <property type="entry name" value="rSAM"/>
</dbReference>
<name>A0A126QLM4_9BACT</name>
<keyword evidence="5 6" id="KW-0411">Iron-sulfur</keyword>
<dbReference type="SUPFAM" id="SSF102114">
    <property type="entry name" value="Radical SAM enzymes"/>
    <property type="match status" value="1"/>
</dbReference>
<feature type="domain" description="Radical SAM core" evidence="7">
    <location>
        <begin position="67"/>
        <end position="284"/>
    </location>
</feature>
<comment type="cofactor">
    <cofactor evidence="6">
        <name>[4Fe-4S] cluster</name>
        <dbReference type="ChEBI" id="CHEBI:49883"/>
    </cofactor>
    <text evidence="6">Binds 1 [4Fe-4S] cluster. The cluster is coordinated with 3 cysteines and an exchangeable S-adenosyl-L-methionine.</text>
</comment>
<evidence type="ECO:0000256" key="6">
    <source>
        <dbReference type="PIRSR" id="PIRSR004869-50"/>
    </source>
</evidence>
<keyword evidence="2 6" id="KW-0949">S-adenosyl-L-methionine</keyword>
<dbReference type="PROSITE" id="PS51918">
    <property type="entry name" value="RADICAL_SAM"/>
    <property type="match status" value="1"/>
</dbReference>
<dbReference type="Proteomes" id="UP000295506">
    <property type="component" value="Unassembled WGS sequence"/>
</dbReference>
<keyword evidence="4 6" id="KW-0408">Iron</keyword>
<keyword evidence="10" id="KW-1185">Reference proteome</keyword>
<evidence type="ECO:0000313" key="11">
    <source>
        <dbReference type="Proteomes" id="UP000295506"/>
    </source>
</evidence>
<dbReference type="EMBL" id="SOBK01000001">
    <property type="protein sequence ID" value="TDT91677.1"/>
    <property type="molecule type" value="Genomic_DNA"/>
</dbReference>
<dbReference type="CDD" id="cd01335">
    <property type="entry name" value="Radical_SAM"/>
    <property type="match status" value="1"/>
</dbReference>
<sequence length="339" mass="37431">MIEARLWKPLKDGAVQCRLCNHFCAVKPGARGKCGVRENREGTLWSLNYDKVAAVNLDPVEKKPLYHFLPGTRTFSFATMGCNLSCTFCQNWSLSQPPRTDGTIRGQRTSPEELVDEAVRRGAASISYTYSEPTIFFELMQDTARLARVAGLKNIMVSNGFMSPECLEALGPDIDAINVDLKCYTESFYEEISGARLKPVLDNLRTIKHELKWWLEVTTLLIPGRNDSPEELDRLTDFLATEIGADTPWHISRFHPDYRMTSAPPTSGGSLEAAYAVGKAKGLKYVYIGNMPGSNRQTTLCPGCGREVIDRSGFSANMHGLRHGRCAACGEPVDGVGLA</sequence>
<dbReference type="PANTHER" id="PTHR30352">
    <property type="entry name" value="PYRUVATE FORMATE-LYASE-ACTIVATING ENZYME"/>
    <property type="match status" value="1"/>
</dbReference>
<dbReference type="Pfam" id="PF04055">
    <property type="entry name" value="Radical_SAM"/>
    <property type="match status" value="1"/>
</dbReference>
<dbReference type="InterPro" id="IPR034457">
    <property type="entry name" value="Organic_radical-activating"/>
</dbReference>
<dbReference type="AlphaFoldDB" id="A0A126QLM4"/>
<dbReference type="SFLD" id="SFLDG01101">
    <property type="entry name" value="Uncharacterised_Radical_SAM_Su"/>
    <property type="match status" value="1"/>
</dbReference>
<dbReference type="PANTHER" id="PTHR30352:SF5">
    <property type="entry name" value="PYRUVATE FORMATE-LYASE 1-ACTIVATING ENZYME"/>
    <property type="match status" value="1"/>
</dbReference>
<keyword evidence="3 6" id="KW-0479">Metal-binding</keyword>
<evidence type="ECO:0000313" key="9">
    <source>
        <dbReference type="EMBL" id="TDT91677.1"/>
    </source>
</evidence>
<evidence type="ECO:0000256" key="2">
    <source>
        <dbReference type="ARBA" id="ARBA00022691"/>
    </source>
</evidence>
<keyword evidence="9" id="KW-0670">Pyruvate</keyword>
<evidence type="ECO:0000259" key="7">
    <source>
        <dbReference type="PROSITE" id="PS51918"/>
    </source>
</evidence>
<organism evidence="9 11">
    <name type="scientific">Pseudodesulfovibrio indicus</name>
    <dbReference type="NCBI Taxonomy" id="1716143"/>
    <lineage>
        <taxon>Bacteria</taxon>
        <taxon>Pseudomonadati</taxon>
        <taxon>Thermodesulfobacteriota</taxon>
        <taxon>Desulfovibrionia</taxon>
        <taxon>Desulfovibrionales</taxon>
        <taxon>Desulfovibrionaceae</taxon>
    </lineage>
</organism>
<dbReference type="NCBIfam" id="TIGR04337">
    <property type="entry name" value="AmmeMemoSam_rS"/>
    <property type="match status" value="1"/>
</dbReference>
<dbReference type="RefSeq" id="WP_066801599.1">
    <property type="nucleotide sequence ID" value="NZ_CP014206.1"/>
</dbReference>
<feature type="binding site" evidence="6">
    <location>
        <position position="82"/>
    </location>
    <ligand>
        <name>[4Fe-4S] cluster</name>
        <dbReference type="ChEBI" id="CHEBI:49883"/>
        <note>4Fe-4S-S-AdoMet</note>
    </ligand>
</feature>
<accession>A0A126QLM4</accession>
<dbReference type="PIRSF" id="PIRSF004869">
    <property type="entry name" value="PflX_prd"/>
    <property type="match status" value="1"/>
</dbReference>
<keyword evidence="9" id="KW-0456">Lyase</keyword>
<evidence type="ECO:0000256" key="4">
    <source>
        <dbReference type="ARBA" id="ARBA00023004"/>
    </source>
</evidence>
<feature type="binding site" evidence="6">
    <location>
        <position position="86"/>
    </location>
    <ligand>
        <name>[4Fe-4S] cluster</name>
        <dbReference type="ChEBI" id="CHEBI:49883"/>
        <note>4Fe-4S-S-AdoMet</note>
    </ligand>
</feature>
<dbReference type="Proteomes" id="UP000055611">
    <property type="component" value="Chromosome"/>
</dbReference>
<protein>
    <submittedName>
        <fullName evidence="9">Pyruvate formate lyase activating enzyme</fullName>
    </submittedName>
    <submittedName>
        <fullName evidence="8">Radical SAM protein</fullName>
    </submittedName>
</protein>